<dbReference type="InterPro" id="IPR046816">
    <property type="entry name" value="MmeI_Mtase"/>
</dbReference>
<dbReference type="EMBL" id="JARVCO010000007">
    <property type="protein sequence ID" value="MDZ8117991.1"/>
    <property type="molecule type" value="Genomic_DNA"/>
</dbReference>
<dbReference type="SUPFAM" id="SSF53335">
    <property type="entry name" value="S-adenosyl-L-methionine-dependent methyltransferases"/>
    <property type="match status" value="1"/>
</dbReference>
<feature type="domain" description="MmeI-like DNA-methyltransferase" evidence="9">
    <location>
        <begin position="393"/>
        <end position="686"/>
    </location>
</feature>
<dbReference type="InterPro" id="IPR029063">
    <property type="entry name" value="SAM-dependent_MTases_sf"/>
</dbReference>
<evidence type="ECO:0000256" key="2">
    <source>
        <dbReference type="ARBA" id="ARBA00022603"/>
    </source>
</evidence>
<evidence type="ECO:0000259" key="6">
    <source>
        <dbReference type="Pfam" id="PF20464"/>
    </source>
</evidence>
<evidence type="ECO:0000256" key="4">
    <source>
        <dbReference type="ARBA" id="ARBA00047942"/>
    </source>
</evidence>
<dbReference type="Proteomes" id="UP001290861">
    <property type="component" value="Unassembled WGS sequence"/>
</dbReference>
<dbReference type="InterPro" id="IPR046819">
    <property type="entry name" value="MmeI_hel"/>
</dbReference>
<dbReference type="EC" id="2.1.1.72" evidence="1"/>
<name>A0ABU5MV77_9BACT</name>
<evidence type="ECO:0000256" key="3">
    <source>
        <dbReference type="ARBA" id="ARBA00022679"/>
    </source>
</evidence>
<comment type="caution">
    <text evidence="10">The sequence shown here is derived from an EMBL/GenBank/DDBJ whole genome shotgun (WGS) entry which is preliminary data.</text>
</comment>
<reference evidence="10 11" key="1">
    <citation type="journal article" date="2024" name="Appl. Environ. Microbiol.">
        <title>Pontiella agarivorans sp. nov., a novel marine anaerobic bacterium capable of degrading macroalgal polysaccharides and fixing nitrogen.</title>
        <authorList>
            <person name="Liu N."/>
            <person name="Kivenson V."/>
            <person name="Peng X."/>
            <person name="Cui Z."/>
            <person name="Lankiewicz T.S."/>
            <person name="Gosselin K.M."/>
            <person name="English C.J."/>
            <person name="Blair E.M."/>
            <person name="O'Malley M.A."/>
            <person name="Valentine D.L."/>
        </authorList>
    </citation>
    <scope>NUCLEOTIDE SEQUENCE [LARGE SCALE GENOMIC DNA]</scope>
    <source>
        <strain evidence="10 11">NLcol2</strain>
    </source>
</reference>
<evidence type="ECO:0000313" key="11">
    <source>
        <dbReference type="Proteomes" id="UP001290861"/>
    </source>
</evidence>
<feature type="region of interest" description="Disordered" evidence="5">
    <location>
        <begin position="1063"/>
        <end position="1092"/>
    </location>
</feature>
<evidence type="ECO:0000259" key="7">
    <source>
        <dbReference type="Pfam" id="PF20465"/>
    </source>
</evidence>
<dbReference type="RefSeq" id="WP_322607791.1">
    <property type="nucleotide sequence ID" value="NZ_JARVCO010000007.1"/>
</dbReference>
<feature type="compositionally biased region" description="Polar residues" evidence="5">
    <location>
        <begin position="1063"/>
        <end position="1076"/>
    </location>
</feature>
<dbReference type="Pfam" id="PF20464">
    <property type="entry name" value="MmeI_N"/>
    <property type="match status" value="1"/>
</dbReference>
<comment type="catalytic activity">
    <reaction evidence="4">
        <text>a 2'-deoxyadenosine in DNA + S-adenosyl-L-methionine = an N(6)-methyl-2'-deoxyadenosine in DNA + S-adenosyl-L-homocysteine + H(+)</text>
        <dbReference type="Rhea" id="RHEA:15197"/>
        <dbReference type="Rhea" id="RHEA-COMP:12418"/>
        <dbReference type="Rhea" id="RHEA-COMP:12419"/>
        <dbReference type="ChEBI" id="CHEBI:15378"/>
        <dbReference type="ChEBI" id="CHEBI:57856"/>
        <dbReference type="ChEBI" id="CHEBI:59789"/>
        <dbReference type="ChEBI" id="CHEBI:90615"/>
        <dbReference type="ChEBI" id="CHEBI:90616"/>
        <dbReference type="EC" id="2.1.1.72"/>
    </reaction>
</comment>
<gene>
    <name evidence="10" type="ORF">P9H32_05065</name>
</gene>
<dbReference type="InterPro" id="IPR046820">
    <property type="entry name" value="MmeI_TRD"/>
</dbReference>
<keyword evidence="2" id="KW-0489">Methyltransferase</keyword>
<feature type="domain" description="MmeI-like target recognition" evidence="8">
    <location>
        <begin position="751"/>
        <end position="935"/>
    </location>
</feature>
<keyword evidence="11" id="KW-1185">Reference proteome</keyword>
<feature type="region of interest" description="Disordered" evidence="5">
    <location>
        <begin position="528"/>
        <end position="549"/>
    </location>
</feature>
<keyword evidence="3" id="KW-0808">Transferase</keyword>
<dbReference type="InterPro" id="IPR050953">
    <property type="entry name" value="N4_N6_ade-DNA_methylase"/>
</dbReference>
<dbReference type="PANTHER" id="PTHR33841">
    <property type="entry name" value="DNA METHYLTRANSFERASE YEEA-RELATED"/>
    <property type="match status" value="1"/>
</dbReference>
<evidence type="ECO:0000259" key="9">
    <source>
        <dbReference type="Pfam" id="PF20473"/>
    </source>
</evidence>
<feature type="domain" description="MmeI-like N-terminal" evidence="6">
    <location>
        <begin position="6"/>
        <end position="225"/>
    </location>
</feature>
<organism evidence="10 11">
    <name type="scientific">Pontiella agarivorans</name>
    <dbReference type="NCBI Taxonomy" id="3038953"/>
    <lineage>
        <taxon>Bacteria</taxon>
        <taxon>Pseudomonadati</taxon>
        <taxon>Kiritimatiellota</taxon>
        <taxon>Kiritimatiellia</taxon>
        <taxon>Kiritimatiellales</taxon>
        <taxon>Pontiellaceae</taxon>
        <taxon>Pontiella</taxon>
    </lineage>
</organism>
<proteinExistence type="predicted"/>
<evidence type="ECO:0000256" key="5">
    <source>
        <dbReference type="SAM" id="MobiDB-lite"/>
    </source>
</evidence>
<evidence type="ECO:0000259" key="8">
    <source>
        <dbReference type="Pfam" id="PF20466"/>
    </source>
</evidence>
<evidence type="ECO:0000313" key="10">
    <source>
        <dbReference type="EMBL" id="MDZ8117991.1"/>
    </source>
</evidence>
<feature type="domain" description="MmeI-like helicase spacer" evidence="7">
    <location>
        <begin position="232"/>
        <end position="303"/>
    </location>
</feature>
<dbReference type="Gene3D" id="3.40.50.150">
    <property type="entry name" value="Vaccinia Virus protein VP39"/>
    <property type="match status" value="1"/>
</dbReference>
<dbReference type="Pfam" id="PF20465">
    <property type="entry name" value="MmeI_hel"/>
    <property type="match status" value="1"/>
</dbReference>
<evidence type="ECO:0000256" key="1">
    <source>
        <dbReference type="ARBA" id="ARBA00011900"/>
    </source>
</evidence>
<sequence length="1156" mass="128313">MGEHVNAFIERWTNSGAAERANGQIFLSELCTLLGVEPPEPATPDINLNAYVFERDVTFHHGDGTTSTGRIDLYKRGAFVLEAKQGSNDWKHDDPLEPAKKLKKGTAKRGTIAWDDAMLRARGQGERYIRALPAEEGRPPFLLVVDVGHSIELYSEFSCTGGAYIPFPAPGSHRIFLKDLERSDIRERLRQVWEEPLELDPSKRSARVTREIADHLAALAKTLEADGQPAEKTAAFLMRCLFTMFAEDVGLLERNSFTHLLESLSDTPEHFVPMVEELWAKMDTGGFSTTLRKNIRRFNGGLFAEKTALPLTKNQLNLLIEAARADWRDVEPAIFGTLLERALDPVERHKLGAHYTPRAYVERLVLQTVINPVRSEWEAVEIAAANLAGQGKIKEAVSELRKYHRALCHIRVLDPACGSGNFLYVVLEHLKRIEGEIFDTLFEFGEGQASLDIAGETVDPHQLLGLEINPRAAAIAELVLWIGTLQWHFRNRGSVYPPEPIIRDFKNIECRDALIEYDAKTEVLDDDGNPVTHWDGRTTKPHPVTGKEVPDESARIPVYAYSNPRKAVWPEAEYIIGNPPFIGAARMRDALGDGYTDTVRKVHADVGESSDFVMYWWNHAAELLGARSRTSPTKRFGFVTTNSLRQTFNRRVLEKHMGTKKPISLIYAIPDHPWVDAADGAAVRIAMTTAEAGESTGLLQTVAEEKEADGEGYAVKLTSKHGKLHPDLTIGANIAGAVPLQANGGISSRGMTLSGKGFFLADSDIATMRGNNPKTADLIKKFVGSRDLAQLPKERYVIDAFGVSENELRARYPEAYQWLYERVFPERSQNKRDSYRERWWIFAEPRTELRKFVQSLDRCIVTSRTAKHRIFMFADPSIMFESEVVVIGLEAGSPLGILSSRPHTLWALALGGRMGVGNDPRYNNSRCFETFPFPEATEEQKAAIRALGEQLDAHRKRQQAAHPGLTMTGMYNVLAKLRAGEALTAKEKTIHEQGLVSVLMQIHDELDAAVAAAYGWPADLTDEQILEHLVALNAARAAEEAGGKIRWLRPDFQCPESVAVQSEFPSAETRSGSSATPVAPGRDRGSAVKKQPWPKALPDQIQVLRAALAAASAPATAEQLARQFSRAQTKRVAELLETLAALGQARKIDGGCFSED</sequence>
<dbReference type="Pfam" id="PF20473">
    <property type="entry name" value="MmeI_Mtase"/>
    <property type="match status" value="1"/>
</dbReference>
<dbReference type="InterPro" id="IPR046817">
    <property type="entry name" value="MmeI_N"/>
</dbReference>
<protein>
    <recommendedName>
        <fullName evidence="1">site-specific DNA-methyltransferase (adenine-specific)</fullName>
        <ecNumber evidence="1">2.1.1.72</ecNumber>
    </recommendedName>
</protein>
<dbReference type="Pfam" id="PF20466">
    <property type="entry name" value="MmeI_TRD"/>
    <property type="match status" value="1"/>
</dbReference>
<accession>A0ABU5MV77</accession>
<dbReference type="PRINTS" id="PR00507">
    <property type="entry name" value="N12N6MTFRASE"/>
</dbReference>
<dbReference type="PANTHER" id="PTHR33841:SF1">
    <property type="entry name" value="DNA METHYLTRANSFERASE A"/>
    <property type="match status" value="1"/>
</dbReference>